<dbReference type="Proteomes" id="UP000183190">
    <property type="component" value="Unassembled WGS sequence"/>
</dbReference>
<evidence type="ECO:0000313" key="2">
    <source>
        <dbReference type="Proteomes" id="UP000183190"/>
    </source>
</evidence>
<evidence type="ECO:0000313" key="1">
    <source>
        <dbReference type="EMBL" id="SEH42202.1"/>
    </source>
</evidence>
<dbReference type="EMBL" id="FNWV01000001">
    <property type="protein sequence ID" value="SEH42202.1"/>
    <property type="molecule type" value="Genomic_DNA"/>
</dbReference>
<evidence type="ECO:0008006" key="3">
    <source>
        <dbReference type="Google" id="ProtNLM"/>
    </source>
</evidence>
<dbReference type="Pfam" id="PF13170">
    <property type="entry name" value="DUF4003"/>
    <property type="match status" value="1"/>
</dbReference>
<organism evidence="1 2">
    <name type="scientific">Ruminococcus flavefaciens</name>
    <dbReference type="NCBI Taxonomy" id="1265"/>
    <lineage>
        <taxon>Bacteria</taxon>
        <taxon>Bacillati</taxon>
        <taxon>Bacillota</taxon>
        <taxon>Clostridia</taxon>
        <taxon>Eubacteriales</taxon>
        <taxon>Oscillospiraceae</taxon>
        <taxon>Ruminococcus</taxon>
    </lineage>
</organism>
<gene>
    <name evidence="1" type="ORF">SAMN02910265_00582</name>
</gene>
<proteinExistence type="predicted"/>
<accession>A0A1H6I779</accession>
<dbReference type="AlphaFoldDB" id="A0A1H6I779"/>
<protein>
    <recommendedName>
        <fullName evidence="3">DUF4003 domain-containing protein</fullName>
    </recommendedName>
</protein>
<dbReference type="RefSeq" id="WP_074714380.1">
    <property type="nucleotide sequence ID" value="NZ_FNWV01000001.1"/>
</dbReference>
<sequence length="326" mass="36905">MKELLKKLCDKYLLNLGLFTDLCPLERDILYPVCASVFCAADAEFDLAKYKASMTFIKADPKMLSSFRSTIRPLIASLISVSDDPRGELKQYMQCYDTMRKYFANSEHLALLSMLFTKIVPAEKAEEYIKRGRQLYDRMKREHRILTTKENIAFAVMLAFSEKSDDDLIEDMEASYKLLKHSDAKNSMQSVSHVLAMSDGKPEDKCAKFKELYDSMLKKGKKYGKRYELAMLAAMSIADFDSSEIIGDVSDVEAFLAQHKAVFDLSGFDGDEPGCHAFMLLTTAYARDININDELKKRVLMAASQAALYSLMVYSMMTVAPVVPEI</sequence>
<dbReference type="InterPro" id="IPR025062">
    <property type="entry name" value="DUF4003"/>
</dbReference>
<reference evidence="1 2" key="1">
    <citation type="submission" date="2016-10" db="EMBL/GenBank/DDBJ databases">
        <authorList>
            <person name="de Groot N.N."/>
        </authorList>
    </citation>
    <scope>NUCLEOTIDE SEQUENCE [LARGE SCALE GENOMIC DNA]</scope>
    <source>
        <strain evidence="1 2">YAD2003</strain>
    </source>
</reference>
<name>A0A1H6I779_RUMFL</name>